<organism evidence="1 2">
    <name type="scientific">Maritalea mediterranea</name>
    <dbReference type="NCBI Taxonomy" id="2909667"/>
    <lineage>
        <taxon>Bacteria</taxon>
        <taxon>Pseudomonadati</taxon>
        <taxon>Pseudomonadota</taxon>
        <taxon>Alphaproteobacteria</taxon>
        <taxon>Hyphomicrobiales</taxon>
        <taxon>Devosiaceae</taxon>
        <taxon>Maritalea</taxon>
    </lineage>
</organism>
<keyword evidence="2" id="KW-1185">Reference proteome</keyword>
<evidence type="ECO:0000313" key="2">
    <source>
        <dbReference type="Proteomes" id="UP001201217"/>
    </source>
</evidence>
<proteinExistence type="predicted"/>
<name>A0ABS9EAQ4_9HYPH</name>
<evidence type="ECO:0000313" key="1">
    <source>
        <dbReference type="EMBL" id="MCF4098508.1"/>
    </source>
</evidence>
<sequence>MTKENSGMELSSAELEGRLTAQRHVLQWLLTYVADKDKAAVDGLLTNLNETWPPQDHQEDPGAVPTSSFAIFAAATAEMRQLLEPVKETQRRDADEDE</sequence>
<accession>A0ABS9EAQ4</accession>
<reference evidence="1 2" key="1">
    <citation type="submission" date="2022-01" db="EMBL/GenBank/DDBJ databases">
        <title>Maritalea mediterranea sp. nov., isolated from marine plastic residues from the Malva-rosa beach (Valencia, Spain).</title>
        <authorList>
            <person name="Vidal-Verdu A."/>
            <person name="Molina-Menor E."/>
            <person name="Pascual J."/>
            <person name="Pereto J."/>
            <person name="Porcar M."/>
        </authorList>
    </citation>
    <scope>NUCLEOTIDE SEQUENCE [LARGE SCALE GENOMIC DNA]</scope>
    <source>
        <strain evidence="1 2">P4.10X</strain>
    </source>
</reference>
<comment type="caution">
    <text evidence="1">The sequence shown here is derived from an EMBL/GenBank/DDBJ whole genome shotgun (WGS) entry which is preliminary data.</text>
</comment>
<dbReference type="EMBL" id="JAKGTI010000001">
    <property type="protein sequence ID" value="MCF4098508.1"/>
    <property type="molecule type" value="Genomic_DNA"/>
</dbReference>
<gene>
    <name evidence="1" type="ORF">L1I42_08405</name>
</gene>
<dbReference type="Proteomes" id="UP001201217">
    <property type="component" value="Unassembled WGS sequence"/>
</dbReference>
<dbReference type="RefSeq" id="WP_236114025.1">
    <property type="nucleotide sequence ID" value="NZ_JAKGTI010000001.1"/>
</dbReference>
<protein>
    <submittedName>
        <fullName evidence="1">Uncharacterized protein</fullName>
    </submittedName>
</protein>